<protein>
    <recommendedName>
        <fullName evidence="3">5-methyltetrahydropteroyltriglutamate--homocysteine methyltransferase</fullName>
    </recommendedName>
</protein>
<dbReference type="SUPFAM" id="SSF51726">
    <property type="entry name" value="UROD/MetE-like"/>
    <property type="match status" value="1"/>
</dbReference>
<evidence type="ECO:0000313" key="2">
    <source>
        <dbReference type="Proteomes" id="UP001596302"/>
    </source>
</evidence>
<proteinExistence type="predicted"/>
<dbReference type="Gene3D" id="3.20.20.210">
    <property type="match status" value="1"/>
</dbReference>
<name>A0ABW1J7G8_9PSEU</name>
<dbReference type="RefSeq" id="WP_379586986.1">
    <property type="nucleotide sequence ID" value="NZ_JBHSQW010000039.1"/>
</dbReference>
<keyword evidence="2" id="KW-1185">Reference proteome</keyword>
<reference evidence="2" key="1">
    <citation type="journal article" date="2019" name="Int. J. Syst. Evol. Microbiol.">
        <title>The Global Catalogue of Microorganisms (GCM) 10K type strain sequencing project: providing services to taxonomists for standard genome sequencing and annotation.</title>
        <authorList>
            <consortium name="The Broad Institute Genomics Platform"/>
            <consortium name="The Broad Institute Genome Sequencing Center for Infectious Disease"/>
            <person name="Wu L."/>
            <person name="Ma J."/>
        </authorList>
    </citation>
    <scope>NUCLEOTIDE SEQUENCE [LARGE SCALE GENOMIC DNA]</scope>
    <source>
        <strain evidence="2">CCM 8391</strain>
    </source>
</reference>
<sequence>MPPTTVHLNGGVNLPDAETVMREVLARVPTGLRALPDGETGDRQQWIFFQLQKFWQTPGVEEAGTGDQPTEGYDALPKVRLAEGVDPDAINWADLGYAAAYRESYLTFQRLRKEGVVPDGLRFQVQYPTPLASVNAWFVREDQNRVEASYERALYADLDRLTEALPHDEIAVQWDVAVEIAILAGGFAAAPGQGFDEIIARLARCVDRVPSDVPVGLHLCYGDYQHRHFAEPESLGLQVRVANAVDAAAHRQVGWYAFTVPQYQRDPAYFAPLRELRRREGTELFFALVPYHPEEQEPGTTEEQVRLVDEYLAGGGEWGICTECGMARAEPQEIPMLLDRHREILAAYAL</sequence>
<dbReference type="Proteomes" id="UP001596302">
    <property type="component" value="Unassembled WGS sequence"/>
</dbReference>
<accession>A0ABW1J7G8</accession>
<gene>
    <name evidence="1" type="ORF">ACFQE5_19365</name>
</gene>
<dbReference type="EMBL" id="JBHSQW010000039">
    <property type="protein sequence ID" value="MFC5996367.1"/>
    <property type="molecule type" value="Genomic_DNA"/>
</dbReference>
<evidence type="ECO:0000313" key="1">
    <source>
        <dbReference type="EMBL" id="MFC5996367.1"/>
    </source>
</evidence>
<organism evidence="1 2">
    <name type="scientific">Pseudonocardia hispaniensis</name>
    <dbReference type="NCBI Taxonomy" id="904933"/>
    <lineage>
        <taxon>Bacteria</taxon>
        <taxon>Bacillati</taxon>
        <taxon>Actinomycetota</taxon>
        <taxon>Actinomycetes</taxon>
        <taxon>Pseudonocardiales</taxon>
        <taxon>Pseudonocardiaceae</taxon>
        <taxon>Pseudonocardia</taxon>
    </lineage>
</organism>
<evidence type="ECO:0008006" key="3">
    <source>
        <dbReference type="Google" id="ProtNLM"/>
    </source>
</evidence>
<dbReference type="InterPro" id="IPR038071">
    <property type="entry name" value="UROD/MetE-like_sf"/>
</dbReference>
<comment type="caution">
    <text evidence="1">The sequence shown here is derived from an EMBL/GenBank/DDBJ whole genome shotgun (WGS) entry which is preliminary data.</text>
</comment>